<dbReference type="GO" id="GO:0008320">
    <property type="term" value="F:protein transmembrane transporter activity"/>
    <property type="evidence" value="ECO:0007669"/>
    <property type="project" value="UniProtKB-UniRule"/>
</dbReference>
<keyword evidence="5 9" id="KW-0653">Protein transport</keyword>
<comment type="subunit">
    <text evidence="9">The Tat system comprises two distinct complexes: a TatABC complex, containing multiple copies of TatA, TatB and TatC subunits, and a separate TatA complex, containing only TatA subunits. Substrates initially bind to the TatABC complex, which probably triggers association of the separate TatA complex to form the active translocon.</text>
</comment>
<keyword evidence="6 9" id="KW-1133">Transmembrane helix</keyword>
<comment type="subcellular location">
    <subcellularLocation>
        <location evidence="1 9">Cell membrane</location>
        <topology evidence="1 9">Single-pass membrane protein</topology>
    </subcellularLocation>
</comment>
<dbReference type="HAMAP" id="MF_00236">
    <property type="entry name" value="TatA_E"/>
    <property type="match status" value="1"/>
</dbReference>
<proteinExistence type="inferred from homology"/>
<evidence type="ECO:0000256" key="2">
    <source>
        <dbReference type="ARBA" id="ARBA00022448"/>
    </source>
</evidence>
<evidence type="ECO:0000256" key="9">
    <source>
        <dbReference type="HAMAP-Rule" id="MF_00236"/>
    </source>
</evidence>
<dbReference type="AlphaFoldDB" id="A0A937I8D7"/>
<evidence type="ECO:0000313" key="10">
    <source>
        <dbReference type="EMBL" id="MBL6819915.1"/>
    </source>
</evidence>
<dbReference type="Gene3D" id="1.20.5.3310">
    <property type="match status" value="1"/>
</dbReference>
<reference evidence="10" key="1">
    <citation type="submission" date="2020-10" db="EMBL/GenBank/DDBJ databases">
        <title>Microbiome of the Black Sea water column analyzed by genome centric metagenomics.</title>
        <authorList>
            <person name="Cabello-Yeves P.J."/>
            <person name="Callieri C."/>
            <person name="Picazo A."/>
            <person name="Mehrshad M."/>
            <person name="Haro-Moreno J.M."/>
            <person name="Roda-Garcia J."/>
            <person name="Dzembekova N."/>
            <person name="Slabakova V."/>
            <person name="Slabakova N."/>
            <person name="Moncheva S."/>
            <person name="Rodriguez-Valera F."/>
        </authorList>
    </citation>
    <scope>NUCLEOTIDE SEQUENCE</scope>
    <source>
        <strain evidence="10">BS307-5m-G47</strain>
    </source>
</reference>
<comment type="caution">
    <text evidence="10">The sequence shown here is derived from an EMBL/GenBank/DDBJ whole genome shotgun (WGS) entry which is preliminary data.</text>
</comment>
<keyword evidence="8 9" id="KW-0472">Membrane</keyword>
<sequence length="51" mass="5665">MSIGFWQIIIVILIILLVFGSKRIASLGSDLGKALKGFKKEVKEDDTDRNS</sequence>
<evidence type="ECO:0000256" key="5">
    <source>
        <dbReference type="ARBA" id="ARBA00022927"/>
    </source>
</evidence>
<dbReference type="NCBIfam" id="TIGR01411">
    <property type="entry name" value="tatAE"/>
    <property type="match status" value="1"/>
</dbReference>
<name>A0A937I8D7_9GAMM</name>
<evidence type="ECO:0000256" key="3">
    <source>
        <dbReference type="ARBA" id="ARBA00022475"/>
    </source>
</evidence>
<dbReference type="GO" id="GO:0033281">
    <property type="term" value="C:TAT protein transport complex"/>
    <property type="evidence" value="ECO:0007669"/>
    <property type="project" value="UniProtKB-UniRule"/>
</dbReference>
<dbReference type="GO" id="GO:0043953">
    <property type="term" value="P:protein transport by the Tat complex"/>
    <property type="evidence" value="ECO:0007669"/>
    <property type="project" value="UniProtKB-UniRule"/>
</dbReference>
<evidence type="ECO:0000256" key="6">
    <source>
        <dbReference type="ARBA" id="ARBA00022989"/>
    </source>
</evidence>
<protein>
    <recommendedName>
        <fullName evidence="9">Sec-independent protein translocase protein TatA</fullName>
    </recommendedName>
</protein>
<comment type="similarity">
    <text evidence="9">Belongs to the TatA/E family.</text>
</comment>
<dbReference type="Proteomes" id="UP000704935">
    <property type="component" value="Unassembled WGS sequence"/>
</dbReference>
<dbReference type="InterPro" id="IPR006312">
    <property type="entry name" value="TatA/E"/>
</dbReference>
<feature type="transmembrane region" description="Helical" evidence="9">
    <location>
        <begin position="6"/>
        <end position="25"/>
    </location>
</feature>
<evidence type="ECO:0000256" key="7">
    <source>
        <dbReference type="ARBA" id="ARBA00023010"/>
    </source>
</evidence>
<keyword evidence="3 9" id="KW-1003">Cell membrane</keyword>
<keyword evidence="2 9" id="KW-0813">Transport</keyword>
<accession>A0A937I8D7</accession>
<keyword evidence="7 9" id="KW-0811">Translocation</keyword>
<evidence type="ECO:0000313" key="11">
    <source>
        <dbReference type="Proteomes" id="UP000704935"/>
    </source>
</evidence>
<dbReference type="Pfam" id="PF02416">
    <property type="entry name" value="TatA_B_E"/>
    <property type="match status" value="1"/>
</dbReference>
<gene>
    <name evidence="9 10" type="primary">tatA</name>
    <name evidence="10" type="ORF">ISQ61_01560</name>
</gene>
<evidence type="ECO:0000256" key="1">
    <source>
        <dbReference type="ARBA" id="ARBA00004162"/>
    </source>
</evidence>
<dbReference type="PANTHER" id="PTHR42982:SF1">
    <property type="entry name" value="SEC-INDEPENDENT PROTEIN TRANSLOCASE PROTEIN TATA"/>
    <property type="match status" value="1"/>
</dbReference>
<dbReference type="InterPro" id="IPR003369">
    <property type="entry name" value="TatA/B/E"/>
</dbReference>
<dbReference type="EMBL" id="JADHQA010000004">
    <property type="protein sequence ID" value="MBL6819915.1"/>
    <property type="molecule type" value="Genomic_DNA"/>
</dbReference>
<comment type="function">
    <text evidence="9">Part of the twin-arginine translocation (Tat) system that transports large folded proteins containing a characteristic twin-arginine motif in their signal peptide across membranes. TatA could form the protein-conducting channel of the Tat system.</text>
</comment>
<evidence type="ECO:0000256" key="8">
    <source>
        <dbReference type="ARBA" id="ARBA00023136"/>
    </source>
</evidence>
<dbReference type="PANTHER" id="PTHR42982">
    <property type="entry name" value="SEC-INDEPENDENT PROTEIN TRANSLOCASE PROTEIN TATA"/>
    <property type="match status" value="1"/>
</dbReference>
<keyword evidence="4 9" id="KW-0812">Transmembrane</keyword>
<organism evidence="10 11">
    <name type="scientific">SAR86 cluster bacterium</name>
    <dbReference type="NCBI Taxonomy" id="2030880"/>
    <lineage>
        <taxon>Bacteria</taxon>
        <taxon>Pseudomonadati</taxon>
        <taxon>Pseudomonadota</taxon>
        <taxon>Gammaproteobacteria</taxon>
        <taxon>SAR86 cluster</taxon>
    </lineage>
</organism>
<evidence type="ECO:0000256" key="4">
    <source>
        <dbReference type="ARBA" id="ARBA00022692"/>
    </source>
</evidence>